<sequence>MLNNKEKIMNELNKFNKDRNWGKSHTSVNLAKSITLEASEILELYQWGTECTDKENLAEEIADVAIYLLLLAQNNDIDIDEAILSKIKKNAIKYPIKK</sequence>
<dbReference type="PANTHER" id="PTHR46523:SF1">
    <property type="entry name" value="DCTP PYROPHOSPHATASE 1"/>
    <property type="match status" value="1"/>
</dbReference>
<dbReference type="AlphaFoldDB" id="A0A4R0XRN8"/>
<dbReference type="Gene3D" id="1.10.287.1080">
    <property type="entry name" value="MazG-like"/>
    <property type="match status" value="1"/>
</dbReference>
<dbReference type="Proteomes" id="UP000291072">
    <property type="component" value="Unassembled WGS sequence"/>
</dbReference>
<dbReference type="RefSeq" id="WP_131613470.1">
    <property type="nucleotide sequence ID" value="NZ_PSZP01000014.1"/>
</dbReference>
<dbReference type="GO" id="GO:0047429">
    <property type="term" value="F:nucleoside triphosphate diphosphatase activity"/>
    <property type="evidence" value="ECO:0007669"/>
    <property type="project" value="InterPro"/>
</dbReference>
<name>A0A4R0XRN8_9MOLU</name>
<dbReference type="OrthoDB" id="9791898at2"/>
<accession>A0A4R0XRN8</accession>
<dbReference type="CDD" id="cd11537">
    <property type="entry name" value="NTP-PPase_RS21-C6_like"/>
    <property type="match status" value="1"/>
</dbReference>
<comment type="caution">
    <text evidence="1">The sequence shown here is derived from an EMBL/GenBank/DDBJ whole genome shotgun (WGS) entry which is preliminary data.</text>
</comment>
<organism evidence="1 2">
    <name type="scientific">Mycoplasma todarodis</name>
    <dbReference type="NCBI Taxonomy" id="1937191"/>
    <lineage>
        <taxon>Bacteria</taxon>
        <taxon>Bacillati</taxon>
        <taxon>Mycoplasmatota</taxon>
        <taxon>Mollicutes</taxon>
        <taxon>Mycoplasmataceae</taxon>
        <taxon>Mycoplasma</taxon>
    </lineage>
</organism>
<keyword evidence="2" id="KW-1185">Reference proteome</keyword>
<dbReference type="InterPro" id="IPR052555">
    <property type="entry name" value="dCTP_Pyrophosphatase"/>
</dbReference>
<gene>
    <name evidence="1" type="ORF">C4B25_02425</name>
</gene>
<evidence type="ECO:0000313" key="1">
    <source>
        <dbReference type="EMBL" id="TCG11080.1"/>
    </source>
</evidence>
<proteinExistence type="predicted"/>
<protein>
    <submittedName>
        <fullName evidence="1">Nucleotide pyrophosphohydrolase</fullName>
    </submittedName>
</protein>
<dbReference type="PIRSF" id="PIRSF029826">
    <property type="entry name" value="UCP029826_pph"/>
    <property type="match status" value="1"/>
</dbReference>
<dbReference type="InterPro" id="IPR025984">
    <property type="entry name" value="DCTPP"/>
</dbReference>
<dbReference type="SUPFAM" id="SSF101386">
    <property type="entry name" value="all-alpha NTP pyrophosphatases"/>
    <property type="match status" value="1"/>
</dbReference>
<reference evidence="1 2" key="1">
    <citation type="submission" date="2018-02" db="EMBL/GenBank/DDBJ databases">
        <title>Mycoplasma marinum and Mycoplasma todarodis sp. nov., moderately halophilic and psychrotolerant mycoplasmas isolated from cephalopods.</title>
        <authorList>
            <person name="Viver T."/>
        </authorList>
    </citation>
    <scope>NUCLEOTIDE SEQUENCE [LARGE SCALE GENOMIC DNA]</scope>
    <source>
        <strain evidence="1 2">5H</strain>
    </source>
</reference>
<dbReference type="EMBL" id="PSZP01000014">
    <property type="protein sequence ID" value="TCG11080.1"/>
    <property type="molecule type" value="Genomic_DNA"/>
</dbReference>
<dbReference type="PANTHER" id="PTHR46523">
    <property type="entry name" value="DCTP PYROPHOSPHATASE 1"/>
    <property type="match status" value="1"/>
</dbReference>
<keyword evidence="1" id="KW-0378">Hydrolase</keyword>
<dbReference type="Pfam" id="PF12643">
    <property type="entry name" value="MazG-like"/>
    <property type="match status" value="1"/>
</dbReference>
<dbReference type="GO" id="GO:0009143">
    <property type="term" value="P:nucleoside triphosphate catabolic process"/>
    <property type="evidence" value="ECO:0007669"/>
    <property type="project" value="InterPro"/>
</dbReference>
<evidence type="ECO:0000313" key="2">
    <source>
        <dbReference type="Proteomes" id="UP000291072"/>
    </source>
</evidence>